<evidence type="ECO:0000259" key="2">
    <source>
        <dbReference type="Pfam" id="PF14534"/>
    </source>
</evidence>
<protein>
    <submittedName>
        <fullName evidence="3">SgcJ/EcaC family oxidoreductase</fullName>
    </submittedName>
</protein>
<dbReference type="EMBL" id="JBHSPR010000029">
    <property type="protein sequence ID" value="MFC6020035.1"/>
    <property type="molecule type" value="Genomic_DNA"/>
</dbReference>
<sequence length="173" mass="19008">MTTRRKSWLAAMAMAMALAGGLIPTSAAATETVAGTEAADGRQRDRAAFERILRQQEDAWAAEDGTAFAATFTEDADLVTFNGDYLVTRQGIAVGMQHAFDMYIPPSRIVRLGEHIRFLEPDLAIIVRTSCVIDAGQETCRSGSHSRNTNVLRKRHGGWLQTSFQNTRIEPLP</sequence>
<keyword evidence="4" id="KW-1185">Reference proteome</keyword>
<accession>A0ABW1KE25</accession>
<feature type="chain" id="PRO_5047422053" evidence="1">
    <location>
        <begin position="30"/>
        <end position="173"/>
    </location>
</feature>
<dbReference type="RefSeq" id="WP_377426709.1">
    <property type="nucleotide sequence ID" value="NZ_JBHSPR010000029.1"/>
</dbReference>
<evidence type="ECO:0000313" key="3">
    <source>
        <dbReference type="EMBL" id="MFC6020035.1"/>
    </source>
</evidence>
<feature type="signal peptide" evidence="1">
    <location>
        <begin position="1"/>
        <end position="29"/>
    </location>
</feature>
<dbReference type="InterPro" id="IPR027843">
    <property type="entry name" value="DUF4440"/>
</dbReference>
<dbReference type="NCBIfam" id="TIGR02246">
    <property type="entry name" value="SgcJ/EcaC family oxidoreductase"/>
    <property type="match status" value="1"/>
</dbReference>
<dbReference type="SUPFAM" id="SSF54427">
    <property type="entry name" value="NTF2-like"/>
    <property type="match status" value="1"/>
</dbReference>
<name>A0ABW1KE25_9ACTN</name>
<dbReference type="InterPro" id="IPR011944">
    <property type="entry name" value="Steroid_delta5-4_isomerase"/>
</dbReference>
<dbReference type="InterPro" id="IPR032710">
    <property type="entry name" value="NTF2-like_dom_sf"/>
</dbReference>
<organism evidence="3 4">
    <name type="scientific">Plantactinospora solaniradicis</name>
    <dbReference type="NCBI Taxonomy" id="1723736"/>
    <lineage>
        <taxon>Bacteria</taxon>
        <taxon>Bacillati</taxon>
        <taxon>Actinomycetota</taxon>
        <taxon>Actinomycetes</taxon>
        <taxon>Micromonosporales</taxon>
        <taxon>Micromonosporaceae</taxon>
        <taxon>Plantactinospora</taxon>
    </lineage>
</organism>
<evidence type="ECO:0000313" key="4">
    <source>
        <dbReference type="Proteomes" id="UP001596203"/>
    </source>
</evidence>
<keyword evidence="1" id="KW-0732">Signal</keyword>
<dbReference type="Gene3D" id="3.10.450.50">
    <property type="match status" value="1"/>
</dbReference>
<dbReference type="Pfam" id="PF14534">
    <property type="entry name" value="DUF4440"/>
    <property type="match status" value="1"/>
</dbReference>
<evidence type="ECO:0000256" key="1">
    <source>
        <dbReference type="SAM" id="SignalP"/>
    </source>
</evidence>
<comment type="caution">
    <text evidence="3">The sequence shown here is derived from an EMBL/GenBank/DDBJ whole genome shotgun (WGS) entry which is preliminary data.</text>
</comment>
<gene>
    <name evidence="3" type="ORF">ACFP2T_28055</name>
</gene>
<proteinExistence type="predicted"/>
<feature type="domain" description="DUF4440" evidence="2">
    <location>
        <begin position="51"/>
        <end position="160"/>
    </location>
</feature>
<dbReference type="Proteomes" id="UP001596203">
    <property type="component" value="Unassembled WGS sequence"/>
</dbReference>
<reference evidence="4" key="1">
    <citation type="journal article" date="2019" name="Int. J. Syst. Evol. Microbiol.">
        <title>The Global Catalogue of Microorganisms (GCM) 10K type strain sequencing project: providing services to taxonomists for standard genome sequencing and annotation.</title>
        <authorList>
            <consortium name="The Broad Institute Genomics Platform"/>
            <consortium name="The Broad Institute Genome Sequencing Center for Infectious Disease"/>
            <person name="Wu L."/>
            <person name="Ma J."/>
        </authorList>
    </citation>
    <scope>NUCLEOTIDE SEQUENCE [LARGE SCALE GENOMIC DNA]</scope>
    <source>
        <strain evidence="4">ZS-35-S2</strain>
    </source>
</reference>